<dbReference type="KEGG" id="bspl:114857821"/>
<dbReference type="SUPFAM" id="SSF51197">
    <property type="entry name" value="Clavaminate synthase-like"/>
    <property type="match status" value="1"/>
</dbReference>
<evidence type="ECO:0000256" key="16">
    <source>
        <dbReference type="ARBA" id="ARBA00050870"/>
    </source>
</evidence>
<evidence type="ECO:0000256" key="5">
    <source>
        <dbReference type="ARBA" id="ARBA00022490"/>
    </source>
</evidence>
<dbReference type="Pfam" id="PF13532">
    <property type="entry name" value="2OG-FeII_Oxy_2"/>
    <property type="match status" value="1"/>
</dbReference>
<evidence type="ECO:0000256" key="26">
    <source>
        <dbReference type="ARBA" id="ARBA00077988"/>
    </source>
</evidence>
<organism evidence="29 30">
    <name type="scientific">Betta splendens</name>
    <name type="common">Siamese fighting fish</name>
    <dbReference type="NCBI Taxonomy" id="158456"/>
    <lineage>
        <taxon>Eukaryota</taxon>
        <taxon>Metazoa</taxon>
        <taxon>Chordata</taxon>
        <taxon>Craniata</taxon>
        <taxon>Vertebrata</taxon>
        <taxon>Euteleostomi</taxon>
        <taxon>Actinopterygii</taxon>
        <taxon>Neopterygii</taxon>
        <taxon>Teleostei</taxon>
        <taxon>Neoteleostei</taxon>
        <taxon>Acanthomorphata</taxon>
        <taxon>Anabantaria</taxon>
        <taxon>Anabantiformes</taxon>
        <taxon>Anabantoidei</taxon>
        <taxon>Osphronemidae</taxon>
        <taxon>Betta</taxon>
    </lineage>
</organism>
<dbReference type="PROSITE" id="PS51471">
    <property type="entry name" value="FE2OG_OXY"/>
    <property type="match status" value="1"/>
</dbReference>
<evidence type="ECO:0000256" key="13">
    <source>
        <dbReference type="ARBA" id="ARBA00023204"/>
    </source>
</evidence>
<keyword evidence="8" id="KW-0832">Ubl conjugation</keyword>
<gene>
    <name evidence="30 31 32" type="primary">alkbh3</name>
</gene>
<keyword evidence="9 30" id="KW-0223">Dioxygenase</keyword>
<keyword evidence="7" id="KW-0227">DNA damage</keyword>
<comment type="catalytic activity">
    <reaction evidence="19">
        <text>a 3,N(4)-etheno-2'-deoxycytidine in single-stranded DNA + 2-oxoglutarate + O2 + H2O = a 2'-deoxycytidine in single-stranded DNA + glyoxal + succinate + CO2</text>
        <dbReference type="Rhea" id="RHEA:70471"/>
        <dbReference type="Rhea" id="RHEA-COMP:12846"/>
        <dbReference type="Rhea" id="RHEA-COMP:17906"/>
        <dbReference type="ChEBI" id="CHEBI:15377"/>
        <dbReference type="ChEBI" id="CHEBI:15379"/>
        <dbReference type="ChEBI" id="CHEBI:16526"/>
        <dbReference type="ChEBI" id="CHEBI:16810"/>
        <dbReference type="ChEBI" id="CHEBI:30031"/>
        <dbReference type="ChEBI" id="CHEBI:34779"/>
        <dbReference type="ChEBI" id="CHEBI:85452"/>
        <dbReference type="ChEBI" id="CHEBI:189585"/>
    </reaction>
    <physiologicalReaction direction="left-to-right" evidence="19">
        <dbReference type="Rhea" id="RHEA:70472"/>
    </physiologicalReaction>
</comment>
<dbReference type="RefSeq" id="XP_029010510.1">
    <property type="nucleotide sequence ID" value="XM_029154677.3"/>
</dbReference>
<evidence type="ECO:0000256" key="2">
    <source>
        <dbReference type="ARBA" id="ARBA00004123"/>
    </source>
</evidence>
<name>A0A6P7MWB8_BETSP</name>
<evidence type="ECO:0000256" key="18">
    <source>
        <dbReference type="ARBA" id="ARBA00051165"/>
    </source>
</evidence>
<accession>A0A6P7MWB8</accession>
<feature type="domain" description="Fe2OG dioxygenase" evidence="28">
    <location>
        <begin position="174"/>
        <end position="280"/>
    </location>
</feature>
<dbReference type="InterPro" id="IPR027450">
    <property type="entry name" value="AlkB-like"/>
</dbReference>
<keyword evidence="15" id="KW-0379">Hydroxylation</keyword>
<keyword evidence="10" id="KW-0560">Oxidoreductase</keyword>
<dbReference type="RefSeq" id="XP_029010511.1">
    <property type="nucleotide sequence ID" value="XM_029154678.3"/>
</dbReference>
<protein>
    <recommendedName>
        <fullName evidence="25">Alpha-ketoglutarate-dependent dioxygenase alkB homolog 3</fullName>
        <ecNumber evidence="24">1.14.11.33</ecNumber>
        <ecNumber evidence="23">1.14.11.54</ecNumber>
    </recommendedName>
    <alternativeName>
        <fullName evidence="26">Alkylated DNA repair protein alkB homolog 3</fullName>
    </alternativeName>
</protein>
<dbReference type="InterPro" id="IPR005123">
    <property type="entry name" value="Oxoglu/Fe-dep_dioxygenase_dom"/>
</dbReference>
<dbReference type="RefSeq" id="XP_040927243.1">
    <property type="nucleotide sequence ID" value="XM_041071309.2"/>
</dbReference>
<dbReference type="Proteomes" id="UP000515150">
    <property type="component" value="Chromosome 6"/>
</dbReference>
<evidence type="ECO:0000256" key="23">
    <source>
        <dbReference type="ARBA" id="ARBA00066588"/>
    </source>
</evidence>
<comment type="subcellular location">
    <subcellularLocation>
        <location evidence="3">Cytoplasm</location>
    </subcellularLocation>
    <subcellularLocation>
        <location evidence="2">Nucleus</location>
    </subcellularLocation>
</comment>
<dbReference type="PANTHER" id="PTHR31212:SF4">
    <property type="entry name" value="ALPHA-KETOGLUTARATE-DEPENDENT DIOXYGENASE ALKB HOMOLOG 3"/>
    <property type="match status" value="1"/>
</dbReference>
<evidence type="ECO:0000256" key="9">
    <source>
        <dbReference type="ARBA" id="ARBA00022964"/>
    </source>
</evidence>
<dbReference type="PANTHER" id="PTHR31212">
    <property type="entry name" value="ALPHA-KETOGLUTARATE-DEPENDENT DIOXYGENASE ALKB HOMOLOG 3"/>
    <property type="match status" value="1"/>
</dbReference>
<comment type="function">
    <text evidence="21">Dioxygenase that mediates demethylation of DNA and RNA containing 1-methyladenosine (m1A). Repairs alkylated DNA containing 1-methyladenosine (m1A) and 3-methylcytosine (m3C) by oxidative demethylation. Has a strong preference for single-stranded DNA. Able to process alkylated m3C within double-stranded regions via its interaction with ASCC3, which promotes DNA unwinding to generate single-stranded substrate needed for ALKBH3. Can repair exocyclic 3,N4-ethenocytosine adducs in single-stranded DNA. Also acts on RNA. Demethylates N(1)-methyladenosine (m1A) RNA, an epigenetic internal modification of messenger RNAs (mRNAs) highly enriched within 5'-untranslated regions (UTRs) and in the vicinity of start codons. Requires molecular oxygen, alpha-ketoglutarate and iron.</text>
</comment>
<dbReference type="EC" id="1.14.11.54" evidence="23"/>
<evidence type="ECO:0000256" key="12">
    <source>
        <dbReference type="ARBA" id="ARBA00023097"/>
    </source>
</evidence>
<keyword evidence="12" id="KW-0558">Oxidation</keyword>
<evidence type="ECO:0000256" key="21">
    <source>
        <dbReference type="ARBA" id="ARBA00054625"/>
    </source>
</evidence>
<dbReference type="GO" id="GO:0005654">
    <property type="term" value="C:nucleoplasm"/>
    <property type="evidence" value="ECO:0007669"/>
    <property type="project" value="TreeGrafter"/>
</dbReference>
<evidence type="ECO:0000256" key="10">
    <source>
        <dbReference type="ARBA" id="ARBA00023002"/>
    </source>
</evidence>
<dbReference type="OrthoDB" id="545910at2759"/>
<comment type="catalytic activity">
    <reaction evidence="16">
        <text>an N(1)-methyladenosine in mRNA + 2-oxoglutarate + O2 = an adenosine in mRNA + formaldehyde + succinate + CO2</text>
        <dbReference type="Rhea" id="RHEA:49516"/>
        <dbReference type="Rhea" id="RHEA-COMP:12414"/>
        <dbReference type="Rhea" id="RHEA-COMP:12415"/>
        <dbReference type="ChEBI" id="CHEBI:15379"/>
        <dbReference type="ChEBI" id="CHEBI:16526"/>
        <dbReference type="ChEBI" id="CHEBI:16810"/>
        <dbReference type="ChEBI" id="CHEBI:16842"/>
        <dbReference type="ChEBI" id="CHEBI:30031"/>
        <dbReference type="ChEBI" id="CHEBI:74411"/>
        <dbReference type="ChEBI" id="CHEBI:74491"/>
        <dbReference type="EC" id="1.14.11.54"/>
    </reaction>
</comment>
<evidence type="ECO:0000313" key="29">
    <source>
        <dbReference type="Proteomes" id="UP000515150"/>
    </source>
</evidence>
<dbReference type="GO" id="GO:1990930">
    <property type="term" value="F:mRNA N1-methyladenosine dioxygenase activity"/>
    <property type="evidence" value="ECO:0007669"/>
    <property type="project" value="UniProtKB-EC"/>
</dbReference>
<dbReference type="InterPro" id="IPR037151">
    <property type="entry name" value="AlkB-like_sf"/>
</dbReference>
<evidence type="ECO:0000256" key="7">
    <source>
        <dbReference type="ARBA" id="ARBA00022763"/>
    </source>
</evidence>
<evidence type="ECO:0000256" key="19">
    <source>
        <dbReference type="ARBA" id="ARBA00052597"/>
    </source>
</evidence>
<evidence type="ECO:0000256" key="4">
    <source>
        <dbReference type="ARBA" id="ARBA00007879"/>
    </source>
</evidence>
<dbReference type="Gene3D" id="2.60.120.590">
    <property type="entry name" value="Alpha-ketoglutarate-dependent dioxygenase AlkB-like"/>
    <property type="match status" value="1"/>
</dbReference>
<keyword evidence="13" id="KW-0234">DNA repair</keyword>
<comment type="catalytic activity">
    <reaction evidence="20">
        <text>a methylated nucleobase within DNA + 2-oxoglutarate + O2 = a nucleobase within DNA + formaldehyde + succinate + CO2</text>
        <dbReference type="Rhea" id="RHEA:30299"/>
        <dbReference type="Rhea" id="RHEA-COMP:12192"/>
        <dbReference type="Rhea" id="RHEA-COMP:12193"/>
        <dbReference type="ChEBI" id="CHEBI:15379"/>
        <dbReference type="ChEBI" id="CHEBI:16526"/>
        <dbReference type="ChEBI" id="CHEBI:16810"/>
        <dbReference type="ChEBI" id="CHEBI:16842"/>
        <dbReference type="ChEBI" id="CHEBI:30031"/>
        <dbReference type="ChEBI" id="CHEBI:32875"/>
        <dbReference type="ChEBI" id="CHEBI:64428"/>
        <dbReference type="EC" id="1.14.11.33"/>
    </reaction>
    <physiologicalReaction direction="left-to-right" evidence="20">
        <dbReference type="Rhea" id="RHEA:30300"/>
    </physiologicalReaction>
</comment>
<dbReference type="FunFam" id="2.60.120.590:FF:000003">
    <property type="entry name" value="alpha-ketoglutarate-dependent dioxygenase alkB homolog 3"/>
    <property type="match status" value="1"/>
</dbReference>
<evidence type="ECO:0000256" key="6">
    <source>
        <dbReference type="ARBA" id="ARBA00022723"/>
    </source>
</evidence>
<keyword evidence="29" id="KW-1185">Reference proteome</keyword>
<dbReference type="GeneID" id="114857821"/>
<keyword evidence="5" id="KW-0963">Cytoplasm</keyword>
<evidence type="ECO:0000256" key="20">
    <source>
        <dbReference type="ARBA" id="ARBA00053025"/>
    </source>
</evidence>
<evidence type="ECO:0000256" key="14">
    <source>
        <dbReference type="ARBA" id="ARBA00023242"/>
    </source>
</evidence>
<evidence type="ECO:0000313" key="32">
    <source>
        <dbReference type="RefSeq" id="XP_040927243.1"/>
    </source>
</evidence>
<comment type="catalytic activity">
    <reaction evidence="17">
        <text>an N(1)-methyl-2'-deoxyadenosine in single-stranded DNA + 2-oxoglutarate + O2 = a 2'-deoxyadenosine in single-stranded DNA + formaldehyde + succinate + CO2 + H(+)</text>
        <dbReference type="Rhea" id="RHEA:70447"/>
        <dbReference type="Rhea" id="RHEA-COMP:17895"/>
        <dbReference type="Rhea" id="RHEA-COMP:17896"/>
        <dbReference type="ChEBI" id="CHEBI:15378"/>
        <dbReference type="ChEBI" id="CHEBI:15379"/>
        <dbReference type="ChEBI" id="CHEBI:16526"/>
        <dbReference type="ChEBI" id="CHEBI:16810"/>
        <dbReference type="ChEBI" id="CHEBI:16842"/>
        <dbReference type="ChEBI" id="CHEBI:30031"/>
        <dbReference type="ChEBI" id="CHEBI:90615"/>
        <dbReference type="ChEBI" id="CHEBI:139096"/>
    </reaction>
    <physiologicalReaction direction="left-to-right" evidence="17">
        <dbReference type="Rhea" id="RHEA:70448"/>
    </physiologicalReaction>
</comment>
<evidence type="ECO:0000256" key="1">
    <source>
        <dbReference type="ARBA" id="ARBA00001954"/>
    </source>
</evidence>
<keyword evidence="11" id="KW-0408">Iron</keyword>
<dbReference type="GO" id="GO:0005739">
    <property type="term" value="C:mitochondrion"/>
    <property type="evidence" value="ECO:0007669"/>
    <property type="project" value="TreeGrafter"/>
</dbReference>
<reference evidence="30 31" key="1">
    <citation type="submission" date="2025-04" db="UniProtKB">
        <authorList>
            <consortium name="RefSeq"/>
        </authorList>
    </citation>
    <scope>IDENTIFICATION</scope>
</reference>
<evidence type="ECO:0000313" key="30">
    <source>
        <dbReference type="RefSeq" id="XP_029010510.1"/>
    </source>
</evidence>
<dbReference type="GO" id="GO:0046872">
    <property type="term" value="F:metal ion binding"/>
    <property type="evidence" value="ECO:0007669"/>
    <property type="project" value="UniProtKB-KW"/>
</dbReference>
<dbReference type="EC" id="1.14.11.33" evidence="24"/>
<evidence type="ECO:0000256" key="8">
    <source>
        <dbReference type="ARBA" id="ARBA00022843"/>
    </source>
</evidence>
<evidence type="ECO:0000259" key="28">
    <source>
        <dbReference type="PROSITE" id="PS51471"/>
    </source>
</evidence>
<evidence type="ECO:0000256" key="15">
    <source>
        <dbReference type="ARBA" id="ARBA00023278"/>
    </source>
</evidence>
<comment type="catalytic activity">
    <reaction evidence="18">
        <text>an N(3)-methyl-2'-deoxycytidine in single-stranded DNA + 2-oxoglutarate + O2 = a 2'-deoxycytidine in single-stranded DNA + formaldehyde + succinate + CO2 + H(+)</text>
        <dbReference type="Rhea" id="RHEA:70435"/>
        <dbReference type="Rhea" id="RHEA-COMP:12846"/>
        <dbReference type="Rhea" id="RHEA-COMP:17894"/>
        <dbReference type="ChEBI" id="CHEBI:15378"/>
        <dbReference type="ChEBI" id="CHEBI:15379"/>
        <dbReference type="ChEBI" id="CHEBI:16526"/>
        <dbReference type="ChEBI" id="CHEBI:16810"/>
        <dbReference type="ChEBI" id="CHEBI:16842"/>
        <dbReference type="ChEBI" id="CHEBI:30031"/>
        <dbReference type="ChEBI" id="CHEBI:85452"/>
        <dbReference type="ChEBI" id="CHEBI:139075"/>
    </reaction>
    <physiologicalReaction direction="left-to-right" evidence="18">
        <dbReference type="Rhea" id="RHEA:70436"/>
    </physiologicalReaction>
</comment>
<dbReference type="InterPro" id="IPR032854">
    <property type="entry name" value="ALKBH3"/>
</dbReference>
<evidence type="ECO:0000256" key="22">
    <source>
        <dbReference type="ARBA" id="ARBA00064884"/>
    </source>
</evidence>
<dbReference type="CTD" id="221120"/>
<feature type="compositionally biased region" description="Polar residues" evidence="27">
    <location>
        <begin position="28"/>
        <end position="44"/>
    </location>
</feature>
<dbReference type="GO" id="GO:0035516">
    <property type="term" value="F:broad specificity oxidative DNA demethylase activity"/>
    <property type="evidence" value="ECO:0007669"/>
    <property type="project" value="UniProtKB-EC"/>
</dbReference>
<comment type="similarity">
    <text evidence="4">Belongs to the alkB family.</text>
</comment>
<keyword evidence="14" id="KW-0539">Nucleus</keyword>
<evidence type="ECO:0000256" key="25">
    <source>
        <dbReference type="ARBA" id="ARBA00071421"/>
    </source>
</evidence>
<evidence type="ECO:0000313" key="31">
    <source>
        <dbReference type="RefSeq" id="XP_029010511.1"/>
    </source>
</evidence>
<evidence type="ECO:0000256" key="24">
    <source>
        <dbReference type="ARBA" id="ARBA00066725"/>
    </source>
</evidence>
<evidence type="ECO:0000256" key="3">
    <source>
        <dbReference type="ARBA" id="ARBA00004496"/>
    </source>
</evidence>
<comment type="subunit">
    <text evidence="22">Interacts with the ASCC complex composed of ASCC1, ASCC2 and ASCC3. Interacts directly with ASCC3, and is thereby recruited to the ASCC complex. Interacts with OTUD4; the interaction is direct. Interacts with USP7 and USP9X.</text>
</comment>
<evidence type="ECO:0000256" key="17">
    <source>
        <dbReference type="ARBA" id="ARBA00051010"/>
    </source>
</evidence>
<dbReference type="AlphaFoldDB" id="A0A6P7MWB8"/>
<evidence type="ECO:0000256" key="27">
    <source>
        <dbReference type="SAM" id="MobiDB-lite"/>
    </source>
</evidence>
<keyword evidence="6" id="KW-0479">Metal-binding</keyword>
<evidence type="ECO:0000256" key="11">
    <source>
        <dbReference type="ARBA" id="ARBA00023004"/>
    </source>
</evidence>
<dbReference type="GO" id="GO:0006307">
    <property type="term" value="P:DNA alkylation repair"/>
    <property type="evidence" value="ECO:0007669"/>
    <property type="project" value="InterPro"/>
</dbReference>
<comment type="cofactor">
    <cofactor evidence="1">
        <name>Fe(2+)</name>
        <dbReference type="ChEBI" id="CHEBI:29033"/>
    </cofactor>
</comment>
<feature type="region of interest" description="Disordered" evidence="27">
    <location>
        <begin position="1"/>
        <end position="44"/>
    </location>
</feature>
<proteinExistence type="inferred from homology"/>
<sequence length="299" mass="33758">MSDKRQRARVQGSWARTRALPQHHATGVVSSNHPPQISNSAPSSWGFGSQKASKAFKFQQPVKPIRDVPPEKTIEQAGNYEISRGPSGVSRLRLMPGFLPPEEADWMLSKLLVELPWSQKTNYRQGEAYEEPRLTCWWGELPYTYAGSSMAANAEWHPLLVTLREMVAQVSGCSFNSLLCNLYRDGHDSIGWHSDNEASLGAKPTIASLSLGDTRVFNLRKQPPPEENGDYTYVDRVRVPLIHGTLLLMEGATQDDWQHQVAKEYHDRGPRINLTFRTIHPEPEGHRPGTRTRFTAKQH</sequence>